<organism evidence="3 4">
    <name type="scientific">Pseudooceanicola albus</name>
    <dbReference type="NCBI Taxonomy" id="2692189"/>
    <lineage>
        <taxon>Bacteria</taxon>
        <taxon>Pseudomonadati</taxon>
        <taxon>Pseudomonadota</taxon>
        <taxon>Alphaproteobacteria</taxon>
        <taxon>Rhodobacterales</taxon>
        <taxon>Paracoccaceae</taxon>
        <taxon>Pseudooceanicola</taxon>
    </lineage>
</organism>
<proteinExistence type="predicted"/>
<feature type="region of interest" description="Disordered" evidence="1">
    <location>
        <begin position="51"/>
        <end position="98"/>
    </location>
</feature>
<evidence type="ECO:0000313" key="4">
    <source>
        <dbReference type="Proteomes" id="UP000477911"/>
    </source>
</evidence>
<name>A0A6L7FZ67_9RHOB</name>
<evidence type="ECO:0000256" key="1">
    <source>
        <dbReference type="SAM" id="MobiDB-lite"/>
    </source>
</evidence>
<feature type="signal peptide" evidence="2">
    <location>
        <begin position="1"/>
        <end position="21"/>
    </location>
</feature>
<feature type="chain" id="PRO_5027111331" evidence="2">
    <location>
        <begin position="22"/>
        <end position="98"/>
    </location>
</feature>
<dbReference type="Proteomes" id="UP000477911">
    <property type="component" value="Unassembled WGS sequence"/>
</dbReference>
<keyword evidence="2" id="KW-0732">Signal</keyword>
<dbReference type="RefSeq" id="WP_160892047.1">
    <property type="nucleotide sequence ID" value="NZ_WUMU01000003.1"/>
</dbReference>
<protein>
    <submittedName>
        <fullName evidence="3">Uncharacterized protein</fullName>
    </submittedName>
</protein>
<evidence type="ECO:0000256" key="2">
    <source>
        <dbReference type="SAM" id="SignalP"/>
    </source>
</evidence>
<feature type="compositionally biased region" description="Polar residues" evidence="1">
    <location>
        <begin position="51"/>
        <end position="79"/>
    </location>
</feature>
<dbReference type="EMBL" id="WUMU01000003">
    <property type="protein sequence ID" value="MXN17091.1"/>
    <property type="molecule type" value="Genomic_DNA"/>
</dbReference>
<dbReference type="AlphaFoldDB" id="A0A6L7FZ67"/>
<gene>
    <name evidence="3" type="ORF">GR170_04535</name>
</gene>
<comment type="caution">
    <text evidence="3">The sequence shown here is derived from an EMBL/GenBank/DDBJ whole genome shotgun (WGS) entry which is preliminary data.</text>
</comment>
<reference evidence="3 4" key="1">
    <citation type="submission" date="2019-12" db="EMBL/GenBank/DDBJ databases">
        <authorList>
            <person name="Li M."/>
        </authorList>
    </citation>
    <scope>NUCLEOTIDE SEQUENCE [LARGE SCALE GENOMIC DNA]</scope>
    <source>
        <strain evidence="3 4">GBMRC 2024</strain>
    </source>
</reference>
<keyword evidence="4" id="KW-1185">Reference proteome</keyword>
<evidence type="ECO:0000313" key="3">
    <source>
        <dbReference type="EMBL" id="MXN17091.1"/>
    </source>
</evidence>
<accession>A0A6L7FZ67</accession>
<sequence>MTKFLLPALLSGLLIAGSAQAQSVTVTGGNGGSVESSRDCIRGAGQATCQRNTTATTADGQTASKSRTRVTNENGTTVDRTGYGGTTTTKQRKITVNR</sequence>